<dbReference type="Proteomes" id="UP001430700">
    <property type="component" value="Unassembled WGS sequence"/>
</dbReference>
<gene>
    <name evidence="1" type="ORF">LNQ34_04065</name>
</gene>
<proteinExistence type="predicted"/>
<dbReference type="EMBL" id="JAJJMN010000001">
    <property type="protein sequence ID" value="MCC9016943.1"/>
    <property type="molecule type" value="Genomic_DNA"/>
</dbReference>
<name>A0ABS8LYC5_9FLAO</name>
<keyword evidence="2" id="KW-1185">Reference proteome</keyword>
<evidence type="ECO:0000313" key="1">
    <source>
        <dbReference type="EMBL" id="MCC9016943.1"/>
    </source>
</evidence>
<organism evidence="1 2">
    <name type="scientific">Flavobacterium lipolyticum</name>
    <dbReference type="NCBI Taxonomy" id="2893754"/>
    <lineage>
        <taxon>Bacteria</taxon>
        <taxon>Pseudomonadati</taxon>
        <taxon>Bacteroidota</taxon>
        <taxon>Flavobacteriia</taxon>
        <taxon>Flavobacteriales</taxon>
        <taxon>Flavobacteriaceae</taxon>
        <taxon>Flavobacterium</taxon>
    </lineage>
</organism>
<accession>A0ABS8LYC5</accession>
<comment type="caution">
    <text evidence="1">The sequence shown here is derived from an EMBL/GenBank/DDBJ whole genome shotgun (WGS) entry which is preliminary data.</text>
</comment>
<reference evidence="1" key="1">
    <citation type="submission" date="2021-11" db="EMBL/GenBank/DDBJ databases">
        <title>Description of novel Flavobacterium species.</title>
        <authorList>
            <person name="Saticioglu I.B."/>
            <person name="Ay H."/>
            <person name="Altun S."/>
            <person name="Duman M."/>
        </authorList>
    </citation>
    <scope>NUCLEOTIDE SEQUENCE</scope>
    <source>
        <strain evidence="1">F-126</strain>
    </source>
</reference>
<dbReference type="RefSeq" id="WP_229998737.1">
    <property type="nucleotide sequence ID" value="NZ_JAJJMN010000001.1"/>
</dbReference>
<protein>
    <submittedName>
        <fullName evidence="1">Uncharacterized protein</fullName>
    </submittedName>
</protein>
<evidence type="ECO:0000313" key="2">
    <source>
        <dbReference type="Proteomes" id="UP001430700"/>
    </source>
</evidence>
<sequence>MMNNTIILETYRKEIPIEPSVDFVVNLIVKDRPIIEYFGIELDNEADYVSREMLQKISLTTIITINFESRDEINYNTYTPDEVYDLICKYFSFTMESKIKIDSDGKDITINF</sequence>